<dbReference type="OrthoDB" id="25954at2"/>
<dbReference type="Proteomes" id="UP000000310">
    <property type="component" value="Chromosome"/>
</dbReference>
<name>F0SDM7_PSESL</name>
<evidence type="ECO:0000313" key="6">
    <source>
        <dbReference type="EMBL" id="ADY50754.1"/>
    </source>
</evidence>
<evidence type="ECO:0000256" key="1">
    <source>
        <dbReference type="ARBA" id="ARBA00022448"/>
    </source>
</evidence>
<dbReference type="EMBL" id="CP002545">
    <property type="protein sequence ID" value="ADY50754.1"/>
    <property type="molecule type" value="Genomic_DNA"/>
</dbReference>
<keyword evidence="7" id="KW-1185">Reference proteome</keyword>
<keyword evidence="4 5" id="KW-0408">Iron</keyword>
<reference evidence="6 7" key="1">
    <citation type="journal article" date="2011" name="Stand. Genomic Sci.">
        <title>Complete genome sequence of the gliding, heparinolytic Pedobacter saltans type strain (113).</title>
        <authorList>
            <person name="Liolios K."/>
            <person name="Sikorski J."/>
            <person name="Lu M."/>
            <person name="Nolan M."/>
            <person name="Lapidus A."/>
            <person name="Lucas S."/>
            <person name="Hammon N."/>
            <person name="Deshpande S."/>
            <person name="Cheng J.F."/>
            <person name="Tapia R."/>
            <person name="Han C."/>
            <person name="Goodwin L."/>
            <person name="Pitluck S."/>
            <person name="Huntemann M."/>
            <person name="Ivanova N."/>
            <person name="Pagani I."/>
            <person name="Mavromatis K."/>
            <person name="Ovchinikova G."/>
            <person name="Pati A."/>
            <person name="Chen A."/>
            <person name="Palaniappan K."/>
            <person name="Land M."/>
            <person name="Hauser L."/>
            <person name="Brambilla E.M."/>
            <person name="Kotsyurbenko O."/>
            <person name="Rohde M."/>
            <person name="Tindall B.J."/>
            <person name="Abt B."/>
            <person name="Goker M."/>
            <person name="Detter J.C."/>
            <person name="Woyke T."/>
            <person name="Bristow J."/>
            <person name="Eisen J.A."/>
            <person name="Markowitz V."/>
            <person name="Hugenholtz P."/>
            <person name="Klenk H.P."/>
            <person name="Kyrpides N.C."/>
        </authorList>
    </citation>
    <scope>NUCLEOTIDE SEQUENCE [LARGE SCALE GENOMIC DNA]</scope>
    <source>
        <strain evidence="7">ATCC 51119 / DSM 12145 / JCM 21818 / LMG 10337 / NBRC 100064 / NCIMB 13643</strain>
    </source>
</reference>
<dbReference type="GO" id="GO:0020037">
    <property type="term" value="F:heme binding"/>
    <property type="evidence" value="ECO:0007669"/>
    <property type="project" value="InterPro"/>
</dbReference>
<dbReference type="HOGENOM" id="CLU_104957_3_1_10"/>
<gene>
    <name evidence="6" type="ordered locus">Pedsa_0168</name>
</gene>
<proteinExistence type="predicted"/>
<dbReference type="SUPFAM" id="SSF46458">
    <property type="entry name" value="Globin-like"/>
    <property type="match status" value="1"/>
</dbReference>
<reference evidence="7" key="2">
    <citation type="submission" date="2011-02" db="EMBL/GenBank/DDBJ databases">
        <title>The complete genome of Pedobacter saltans DSM 12145.</title>
        <authorList>
            <consortium name="US DOE Joint Genome Institute (JGI-PGF)"/>
            <person name="Lucas S."/>
            <person name="Copeland A."/>
            <person name="Lapidus A."/>
            <person name="Bruce D."/>
            <person name="Goodwin L."/>
            <person name="Pitluck S."/>
            <person name="Kyrpides N."/>
            <person name="Mavromatis K."/>
            <person name="Pagani I."/>
            <person name="Ivanova N."/>
            <person name="Ovchinnikova G."/>
            <person name="Lu M."/>
            <person name="Detter J.C."/>
            <person name="Han C."/>
            <person name="Land M."/>
            <person name="Hauser L."/>
            <person name="Markowitz V."/>
            <person name="Cheng J.-F."/>
            <person name="Hugenholtz P."/>
            <person name="Woyke T."/>
            <person name="Wu D."/>
            <person name="Tindall B."/>
            <person name="Pomrenke H.G."/>
            <person name="Brambilla E."/>
            <person name="Klenk H.-P."/>
            <person name="Eisen J.A."/>
        </authorList>
    </citation>
    <scope>NUCLEOTIDE SEQUENCE [LARGE SCALE GENOMIC DNA]</scope>
    <source>
        <strain evidence="7">ATCC 51119 / DSM 12145 / JCM 21818 / LMG 10337 / NBRC 100064 / NCIMB 13643</strain>
    </source>
</reference>
<evidence type="ECO:0000256" key="5">
    <source>
        <dbReference type="PIRSR" id="PIRSR601486-1"/>
    </source>
</evidence>
<keyword evidence="3 5" id="KW-0479">Metal-binding</keyword>
<dbReference type="Pfam" id="PF01152">
    <property type="entry name" value="Bac_globin"/>
    <property type="match status" value="1"/>
</dbReference>
<dbReference type="CDD" id="cd08916">
    <property type="entry name" value="TrHb3_P"/>
    <property type="match status" value="1"/>
</dbReference>
<dbReference type="GO" id="GO:0046872">
    <property type="term" value="F:metal ion binding"/>
    <property type="evidence" value="ECO:0007669"/>
    <property type="project" value="UniProtKB-KW"/>
</dbReference>
<dbReference type="InterPro" id="IPR009050">
    <property type="entry name" value="Globin-like_sf"/>
</dbReference>
<evidence type="ECO:0000256" key="3">
    <source>
        <dbReference type="ARBA" id="ARBA00022723"/>
    </source>
</evidence>
<organism evidence="6 7">
    <name type="scientific">Pseudopedobacter saltans (strain ATCC 51119 / DSM 12145 / JCM 21818 / CCUG 39354 / LMG 10337 / NBRC 100064 / NCIMB 13643)</name>
    <name type="common">Pedobacter saltans</name>
    <dbReference type="NCBI Taxonomy" id="762903"/>
    <lineage>
        <taxon>Bacteria</taxon>
        <taxon>Pseudomonadati</taxon>
        <taxon>Bacteroidota</taxon>
        <taxon>Sphingobacteriia</taxon>
        <taxon>Sphingobacteriales</taxon>
        <taxon>Sphingobacteriaceae</taxon>
        <taxon>Pseudopedobacter</taxon>
    </lineage>
</organism>
<dbReference type="InterPro" id="IPR001486">
    <property type="entry name" value="Hemoglobin_trunc"/>
</dbReference>
<dbReference type="GO" id="GO:0019825">
    <property type="term" value="F:oxygen binding"/>
    <property type="evidence" value="ECO:0007669"/>
    <property type="project" value="InterPro"/>
</dbReference>
<keyword evidence="1" id="KW-0813">Transport</keyword>
<keyword evidence="2 5" id="KW-0349">Heme</keyword>
<evidence type="ECO:0000256" key="4">
    <source>
        <dbReference type="ARBA" id="ARBA00023004"/>
    </source>
</evidence>
<dbReference type="Gene3D" id="1.10.490.10">
    <property type="entry name" value="Globins"/>
    <property type="match status" value="1"/>
</dbReference>
<accession>F0SDM7</accession>
<dbReference type="RefSeq" id="WP_013631257.1">
    <property type="nucleotide sequence ID" value="NC_015177.1"/>
</dbReference>
<sequence>MKKDIETMTDIQLLVDNFYDKVNKDEMLSPIFNEVAKVNWEKHMPIMYKFWASTLLGEQGYVGNPMDAHFRLNEKRKLEGENFSRWKSLFVETVNELFEGEIANRAKKSAFAIADLMFYKLQNYEQSAGVNIGEIRRQ</sequence>
<dbReference type="KEGG" id="psn:Pedsa_0168"/>
<dbReference type="eggNOG" id="COG2346">
    <property type="taxonomic scope" value="Bacteria"/>
</dbReference>
<evidence type="ECO:0000313" key="7">
    <source>
        <dbReference type="Proteomes" id="UP000000310"/>
    </source>
</evidence>
<protein>
    <submittedName>
        <fullName evidence="6">Sec-independent protein translocase protein TatC</fullName>
    </submittedName>
</protein>
<dbReference type="STRING" id="762903.Pedsa_0168"/>
<feature type="binding site" description="distal binding residue" evidence="5">
    <location>
        <position position="43"/>
    </location>
    <ligand>
        <name>heme</name>
        <dbReference type="ChEBI" id="CHEBI:30413"/>
    </ligand>
    <ligandPart>
        <name>Fe</name>
        <dbReference type="ChEBI" id="CHEBI:18248"/>
    </ligandPart>
</feature>
<dbReference type="InterPro" id="IPR012292">
    <property type="entry name" value="Globin/Proto"/>
</dbReference>
<dbReference type="AlphaFoldDB" id="F0SDM7"/>
<evidence type="ECO:0000256" key="2">
    <source>
        <dbReference type="ARBA" id="ARBA00022617"/>
    </source>
</evidence>